<name>A0A418IJN2_STAXY</name>
<evidence type="ECO:0000313" key="2">
    <source>
        <dbReference type="Proteomes" id="UP000285567"/>
    </source>
</evidence>
<proteinExistence type="predicted"/>
<protein>
    <submittedName>
        <fullName evidence="1">Uncharacterized protein</fullName>
    </submittedName>
</protein>
<accession>A0A418IJN2</accession>
<dbReference type="EMBL" id="QXUL01000146">
    <property type="protein sequence ID" value="RIN06106.1"/>
    <property type="molecule type" value="Genomic_DNA"/>
</dbReference>
<keyword evidence="2" id="KW-1185">Reference proteome</keyword>
<comment type="caution">
    <text evidence="1">The sequence shown here is derived from an EMBL/GenBank/DDBJ whole genome shotgun (WGS) entry which is preliminary data.</text>
</comment>
<dbReference type="Proteomes" id="UP000285567">
    <property type="component" value="Unassembled WGS sequence"/>
</dbReference>
<reference evidence="1 2" key="1">
    <citation type="journal article" date="2016" name="Front. Microbiol.">
        <title>Comprehensive Phylogenetic Analysis of Bovine Non-aureus Staphylococci Species Based on Whole-Genome Sequencing.</title>
        <authorList>
            <person name="Naushad S."/>
            <person name="Barkema H.W."/>
            <person name="Luby C."/>
            <person name="Condas L.A."/>
            <person name="Nobrega D.B."/>
            <person name="Carson D.A."/>
            <person name="De Buck J."/>
        </authorList>
    </citation>
    <scope>NUCLEOTIDE SEQUENCE [LARGE SCALE GENOMIC DNA]</scope>
    <source>
        <strain evidence="1 2">SNUC 102</strain>
    </source>
</reference>
<dbReference type="AlphaFoldDB" id="A0A418IJN2"/>
<organism evidence="1 2">
    <name type="scientific">Staphylococcus xylosus</name>
    <dbReference type="NCBI Taxonomy" id="1288"/>
    <lineage>
        <taxon>Bacteria</taxon>
        <taxon>Bacillati</taxon>
        <taxon>Bacillota</taxon>
        <taxon>Bacilli</taxon>
        <taxon>Bacillales</taxon>
        <taxon>Staphylococcaceae</taxon>
        <taxon>Staphylococcus</taxon>
    </lineage>
</organism>
<dbReference type="OrthoDB" id="2361267at2"/>
<sequence>MNLKDFQEHMEGRLTALDSFYDRSVNHQLEKDKRRPPKKRWSEAKIERAANDMYKDLINNIYEKVKSIVEEHEKKPNSVWFDYLEKYEMYEQINESLYEIEFE</sequence>
<evidence type="ECO:0000313" key="1">
    <source>
        <dbReference type="EMBL" id="RIN06106.1"/>
    </source>
</evidence>
<dbReference type="RefSeq" id="WP_107557863.1">
    <property type="nucleotide sequence ID" value="NZ_QXUL01000146.1"/>
</dbReference>
<gene>
    <name evidence="1" type="ORF">BU097_14510</name>
</gene>